<dbReference type="RefSeq" id="WP_289962811.1">
    <property type="nucleotide sequence ID" value="NZ_JAUEOZ010000002.1"/>
</dbReference>
<organism evidence="1 2">
    <name type="scientific">Vibrio agarivorans</name>
    <dbReference type="NCBI Taxonomy" id="153622"/>
    <lineage>
        <taxon>Bacteria</taxon>
        <taxon>Pseudomonadati</taxon>
        <taxon>Pseudomonadota</taxon>
        <taxon>Gammaproteobacteria</taxon>
        <taxon>Vibrionales</taxon>
        <taxon>Vibrionaceae</taxon>
        <taxon>Vibrio</taxon>
    </lineage>
</organism>
<gene>
    <name evidence="1" type="ORF">QWJ08_15600</name>
</gene>
<name>A0ABT7Y4R6_9VIBR</name>
<dbReference type="Proteomes" id="UP001169719">
    <property type="component" value="Unassembled WGS sequence"/>
</dbReference>
<dbReference type="EMBL" id="JAUEOZ010000002">
    <property type="protein sequence ID" value="MDN2482764.1"/>
    <property type="molecule type" value="Genomic_DNA"/>
</dbReference>
<evidence type="ECO:0008006" key="3">
    <source>
        <dbReference type="Google" id="ProtNLM"/>
    </source>
</evidence>
<comment type="caution">
    <text evidence="1">The sequence shown here is derived from an EMBL/GenBank/DDBJ whole genome shotgun (WGS) entry which is preliminary data.</text>
</comment>
<sequence>MLGLLVNPDLFVFKLTRQLLLALTVMLSFIASAAPLQLEIGSVPQSVSTLNVVSINLGAMDQADPVSVDSESQDGYLLLDAGADVCLPNTRRVFSVDEVASQGEEPDYHLLIAFDNPDLLTAAQRAESSTYFIPFWQLATPDSSLRLGGWKESNLQYRFLQSSLS</sequence>
<accession>A0ABT7Y4R6</accession>
<keyword evidence="2" id="KW-1185">Reference proteome</keyword>
<proteinExistence type="predicted"/>
<evidence type="ECO:0000313" key="2">
    <source>
        <dbReference type="Proteomes" id="UP001169719"/>
    </source>
</evidence>
<evidence type="ECO:0000313" key="1">
    <source>
        <dbReference type="EMBL" id="MDN2482764.1"/>
    </source>
</evidence>
<protein>
    <recommendedName>
        <fullName evidence="3">DUF2057 domain-containing protein</fullName>
    </recommendedName>
</protein>
<reference evidence="1" key="1">
    <citation type="submission" date="2024-05" db="EMBL/GenBank/DDBJ databases">
        <title>Genome Sequences of Four Agar- Degrading Marine Bacteria.</title>
        <authorList>
            <person name="Phillips E.K."/>
            <person name="Shaffer J.C."/>
            <person name="Henson M.W."/>
            <person name="Temperton B."/>
            <person name="Thrash C.J."/>
            <person name="Martin M.O."/>
        </authorList>
    </citation>
    <scope>NUCLEOTIDE SEQUENCE</scope>
    <source>
        <strain evidence="1">EKP203</strain>
    </source>
</reference>